<dbReference type="PROSITE" id="PS50885">
    <property type="entry name" value="HAMP"/>
    <property type="match status" value="1"/>
</dbReference>
<dbReference type="Gene3D" id="3.30.565.10">
    <property type="entry name" value="Histidine kinase-like ATPase, C-terminal domain"/>
    <property type="match status" value="1"/>
</dbReference>
<proteinExistence type="predicted"/>
<dbReference type="Proteomes" id="UP000181897">
    <property type="component" value="Chromosome"/>
</dbReference>
<gene>
    <name evidence="13" type="ORF">BOO69_03380</name>
</gene>
<dbReference type="InterPro" id="IPR003661">
    <property type="entry name" value="HisK_dim/P_dom"/>
</dbReference>
<reference evidence="13 14" key="1">
    <citation type="submission" date="2016-11" db="EMBL/GenBank/DDBJ databases">
        <title>Complete genome sequence of Sulfitobacter sp. AM1-D1, a toxic bacteria associated with marine dinoflagellate Alexandrium minutum in East China Sea.</title>
        <authorList>
            <person name="Yang Q."/>
            <person name="Zhang X."/>
            <person name="Tian X."/>
        </authorList>
    </citation>
    <scope>NUCLEOTIDE SEQUENCE [LARGE SCALE GENOMIC DNA]</scope>
    <source>
        <strain evidence="13 14">AM1-D1</strain>
    </source>
</reference>
<evidence type="ECO:0000259" key="12">
    <source>
        <dbReference type="PROSITE" id="PS50885"/>
    </source>
</evidence>
<dbReference type="OrthoDB" id="9815202at2"/>
<dbReference type="RefSeq" id="WP_071970314.1">
    <property type="nucleotide sequence ID" value="NZ_CP018076.1"/>
</dbReference>
<dbReference type="GO" id="GO:0005886">
    <property type="term" value="C:plasma membrane"/>
    <property type="evidence" value="ECO:0007669"/>
    <property type="project" value="TreeGrafter"/>
</dbReference>
<evidence type="ECO:0000259" key="11">
    <source>
        <dbReference type="PROSITE" id="PS50109"/>
    </source>
</evidence>
<dbReference type="STRING" id="1917485.BOO69_03380"/>
<dbReference type="CDD" id="cd00075">
    <property type="entry name" value="HATPase"/>
    <property type="match status" value="1"/>
</dbReference>
<dbReference type="PANTHER" id="PTHR45436">
    <property type="entry name" value="SENSOR HISTIDINE KINASE YKOH"/>
    <property type="match status" value="1"/>
</dbReference>
<keyword evidence="8" id="KW-1133">Transmembrane helix</keyword>
<dbReference type="InterPro" id="IPR003660">
    <property type="entry name" value="HAMP_dom"/>
</dbReference>
<evidence type="ECO:0000313" key="13">
    <source>
        <dbReference type="EMBL" id="APE42565.1"/>
    </source>
</evidence>
<evidence type="ECO:0000256" key="7">
    <source>
        <dbReference type="ARBA" id="ARBA00022777"/>
    </source>
</evidence>
<dbReference type="SMART" id="SM00304">
    <property type="entry name" value="HAMP"/>
    <property type="match status" value="1"/>
</dbReference>
<dbReference type="CDD" id="cd00082">
    <property type="entry name" value="HisKA"/>
    <property type="match status" value="1"/>
</dbReference>
<dbReference type="InterPro" id="IPR050428">
    <property type="entry name" value="TCS_sensor_his_kinase"/>
</dbReference>
<dbReference type="AlphaFoldDB" id="A0A1J0WE16"/>
<evidence type="ECO:0000256" key="10">
    <source>
        <dbReference type="ARBA" id="ARBA00023136"/>
    </source>
</evidence>
<keyword evidence="10" id="KW-0472">Membrane</keyword>
<dbReference type="EMBL" id="CP018076">
    <property type="protein sequence ID" value="APE42565.1"/>
    <property type="molecule type" value="Genomic_DNA"/>
</dbReference>
<feature type="domain" description="HAMP" evidence="12">
    <location>
        <begin position="175"/>
        <end position="229"/>
    </location>
</feature>
<comment type="catalytic activity">
    <reaction evidence="1">
        <text>ATP + protein L-histidine = ADP + protein N-phospho-L-histidine.</text>
        <dbReference type="EC" id="2.7.13.3"/>
    </reaction>
</comment>
<dbReference type="EC" id="2.7.13.3" evidence="3"/>
<dbReference type="GO" id="GO:0000155">
    <property type="term" value="F:phosphorelay sensor kinase activity"/>
    <property type="evidence" value="ECO:0007669"/>
    <property type="project" value="InterPro"/>
</dbReference>
<feature type="domain" description="Histidine kinase" evidence="11">
    <location>
        <begin position="237"/>
        <end position="451"/>
    </location>
</feature>
<evidence type="ECO:0000256" key="5">
    <source>
        <dbReference type="ARBA" id="ARBA00022679"/>
    </source>
</evidence>
<protein>
    <recommendedName>
        <fullName evidence="3">histidine kinase</fullName>
        <ecNumber evidence="3">2.7.13.3</ecNumber>
    </recommendedName>
</protein>
<keyword evidence="14" id="KW-1185">Reference proteome</keyword>
<dbReference type="Gene3D" id="1.10.287.130">
    <property type="match status" value="1"/>
</dbReference>
<dbReference type="KEGG" id="suam:BOO69_03380"/>
<dbReference type="PRINTS" id="PR00344">
    <property type="entry name" value="BCTRLSENSOR"/>
</dbReference>
<keyword evidence="5" id="KW-0808">Transferase</keyword>
<evidence type="ECO:0000256" key="1">
    <source>
        <dbReference type="ARBA" id="ARBA00000085"/>
    </source>
</evidence>
<evidence type="ECO:0000256" key="3">
    <source>
        <dbReference type="ARBA" id="ARBA00012438"/>
    </source>
</evidence>
<dbReference type="PROSITE" id="PS50109">
    <property type="entry name" value="HIS_KIN"/>
    <property type="match status" value="1"/>
</dbReference>
<evidence type="ECO:0000256" key="9">
    <source>
        <dbReference type="ARBA" id="ARBA00023012"/>
    </source>
</evidence>
<keyword evidence="9" id="KW-0902">Two-component regulatory system</keyword>
<evidence type="ECO:0000256" key="6">
    <source>
        <dbReference type="ARBA" id="ARBA00022692"/>
    </source>
</evidence>
<dbReference type="InterPro" id="IPR005467">
    <property type="entry name" value="His_kinase_dom"/>
</dbReference>
<sequence>MTTGLAQFWRSMPLRLALLLVALFTAVSLLSLAASYGFTQRSFEQAMRADLRQDLAGFRAAPNARAVAALVEAESRETDPNRMVLSYAAPSGRIYGNGAIARDEAGFHIVSLGRNRADYEGAYLSLTDRLYGGVITIARSRAEIEALGDVFRNILLISLMPTALIALSGGLVLARRSKRHVEVVGSALDRMTRGDLGARVDVGPRWSDDLAQIGGKLNQMATAQEASVTALKQVSSDIAHDLKTPLQRVALRLEDLEGKVEPGSEEGDLVARTRAEVAEMGHVFQALLQLPQVEAGAARARFAPVDLVQVCRTMIEVHEPSAEESGHDLVLEAEGDVPLVPGDRALLGQMVSNLIENALRHTPPGGRIVLHLSLQGDDRVSLRVTDTGPGIPAAEREKVLDRLYRLDRSRNTPGNGLGLSLVAAVAQLHGADLVLGDNDPGLTVDLTFRKN</sequence>
<dbReference type="SMART" id="SM00387">
    <property type="entry name" value="HATPase_c"/>
    <property type="match status" value="1"/>
</dbReference>
<dbReference type="PANTHER" id="PTHR45436:SF8">
    <property type="entry name" value="HISTIDINE KINASE"/>
    <property type="match status" value="1"/>
</dbReference>
<evidence type="ECO:0000313" key="14">
    <source>
        <dbReference type="Proteomes" id="UP000181897"/>
    </source>
</evidence>
<evidence type="ECO:0000256" key="4">
    <source>
        <dbReference type="ARBA" id="ARBA00022553"/>
    </source>
</evidence>
<keyword evidence="6" id="KW-0812">Transmembrane</keyword>
<organism evidence="13 14">
    <name type="scientific">Sulfitobacter alexandrii</name>
    <dbReference type="NCBI Taxonomy" id="1917485"/>
    <lineage>
        <taxon>Bacteria</taxon>
        <taxon>Pseudomonadati</taxon>
        <taxon>Pseudomonadota</taxon>
        <taxon>Alphaproteobacteria</taxon>
        <taxon>Rhodobacterales</taxon>
        <taxon>Roseobacteraceae</taxon>
        <taxon>Sulfitobacter</taxon>
    </lineage>
</organism>
<dbReference type="InterPro" id="IPR003594">
    <property type="entry name" value="HATPase_dom"/>
</dbReference>
<comment type="subcellular location">
    <subcellularLocation>
        <location evidence="2">Membrane</location>
    </subcellularLocation>
</comment>
<dbReference type="SUPFAM" id="SSF47384">
    <property type="entry name" value="Homodimeric domain of signal transducing histidine kinase"/>
    <property type="match status" value="1"/>
</dbReference>
<name>A0A1J0WE16_9RHOB</name>
<dbReference type="SMART" id="SM00388">
    <property type="entry name" value="HisKA"/>
    <property type="match status" value="1"/>
</dbReference>
<dbReference type="InterPro" id="IPR036890">
    <property type="entry name" value="HATPase_C_sf"/>
</dbReference>
<dbReference type="SUPFAM" id="SSF55874">
    <property type="entry name" value="ATPase domain of HSP90 chaperone/DNA topoisomerase II/histidine kinase"/>
    <property type="match status" value="1"/>
</dbReference>
<evidence type="ECO:0000256" key="8">
    <source>
        <dbReference type="ARBA" id="ARBA00022989"/>
    </source>
</evidence>
<dbReference type="Pfam" id="PF02518">
    <property type="entry name" value="HATPase_c"/>
    <property type="match status" value="1"/>
</dbReference>
<evidence type="ECO:0000256" key="2">
    <source>
        <dbReference type="ARBA" id="ARBA00004370"/>
    </source>
</evidence>
<dbReference type="InterPro" id="IPR004358">
    <property type="entry name" value="Sig_transdc_His_kin-like_C"/>
</dbReference>
<accession>A0A1J0WE16</accession>
<dbReference type="InterPro" id="IPR036097">
    <property type="entry name" value="HisK_dim/P_sf"/>
</dbReference>
<keyword evidence="4" id="KW-0597">Phosphoprotein</keyword>
<keyword evidence="7 13" id="KW-0418">Kinase</keyword>